<evidence type="ECO:0000256" key="2">
    <source>
        <dbReference type="SAM" id="SignalP"/>
    </source>
</evidence>
<keyword evidence="2" id="KW-0732">Signal</keyword>
<gene>
    <name evidence="3" type="ORF">JYP50_02605</name>
</gene>
<comment type="caution">
    <text evidence="3">The sequence shown here is derived from an EMBL/GenBank/DDBJ whole genome shotgun (WGS) entry which is preliminary data.</text>
</comment>
<protein>
    <recommendedName>
        <fullName evidence="5">Secreted protein</fullName>
    </recommendedName>
</protein>
<accession>A0A939IHH7</accession>
<organism evidence="3 4">
    <name type="scientific">Parahaliea mediterranea</name>
    <dbReference type="NCBI Taxonomy" id="651086"/>
    <lineage>
        <taxon>Bacteria</taxon>
        <taxon>Pseudomonadati</taxon>
        <taxon>Pseudomonadota</taxon>
        <taxon>Gammaproteobacteria</taxon>
        <taxon>Cellvibrionales</taxon>
        <taxon>Halieaceae</taxon>
        <taxon>Parahaliea</taxon>
    </lineage>
</organism>
<feature type="chain" id="PRO_5036921672" description="Secreted protein" evidence="2">
    <location>
        <begin position="22"/>
        <end position="86"/>
    </location>
</feature>
<dbReference type="AlphaFoldDB" id="A0A939IHH7"/>
<evidence type="ECO:0000256" key="1">
    <source>
        <dbReference type="SAM" id="MobiDB-lite"/>
    </source>
</evidence>
<feature type="signal peptide" evidence="2">
    <location>
        <begin position="1"/>
        <end position="21"/>
    </location>
</feature>
<evidence type="ECO:0000313" key="3">
    <source>
        <dbReference type="EMBL" id="MBN7795464.1"/>
    </source>
</evidence>
<evidence type="ECO:0008006" key="5">
    <source>
        <dbReference type="Google" id="ProtNLM"/>
    </source>
</evidence>
<proteinExistence type="predicted"/>
<sequence length="86" mass="9274">MRRILTVLAGIVIATTASTLAADPADTTDAKAPQSGREMVVDMKGKPPYKRRLANVSASDTREPVASTDNREQSAPRGRPPYKRGH</sequence>
<keyword evidence="4" id="KW-1185">Reference proteome</keyword>
<dbReference type="Proteomes" id="UP000664303">
    <property type="component" value="Unassembled WGS sequence"/>
</dbReference>
<evidence type="ECO:0000313" key="4">
    <source>
        <dbReference type="Proteomes" id="UP000664303"/>
    </source>
</evidence>
<feature type="region of interest" description="Disordered" evidence="1">
    <location>
        <begin position="42"/>
        <end position="86"/>
    </location>
</feature>
<reference evidence="3" key="1">
    <citation type="submission" date="2021-02" db="EMBL/GenBank/DDBJ databases">
        <title>PHA producing bacteria isolated from coastal sediment in Guangdong, Shenzhen.</title>
        <authorList>
            <person name="Zheng W."/>
            <person name="Yu S."/>
            <person name="Huang Y."/>
        </authorList>
    </citation>
    <scope>NUCLEOTIDE SEQUENCE</scope>
    <source>
        <strain evidence="3">TN14-10</strain>
    </source>
</reference>
<dbReference type="EMBL" id="JAFKCZ010000002">
    <property type="protein sequence ID" value="MBN7795464.1"/>
    <property type="molecule type" value="Genomic_DNA"/>
</dbReference>
<dbReference type="RefSeq" id="WP_206558916.1">
    <property type="nucleotide sequence ID" value="NZ_JAFKCZ010000002.1"/>
</dbReference>
<name>A0A939IHH7_9GAMM</name>